<gene>
    <name evidence="5" type="ORF">S01H1_17162</name>
</gene>
<proteinExistence type="predicted"/>
<keyword evidence="2" id="KW-0808">Transferase</keyword>
<dbReference type="InterPro" id="IPR013785">
    <property type="entry name" value="Aldolase_TIM"/>
</dbReference>
<sequence>MDKLIITAAVTGGEPVSREMTPHVPCSPEEITEETVKCWEAGASIVHLHAKEPGTGKPAPDPNPLLERYIEMIRDRCDIIINVTTGGGRRAAAEELDKMIEERCHLGQEISSMNMGSVNSWVRPYRGTFMNPVPTIERWAGYMREAGVKPELEIYDTGMINIAKILADKGVFEEPVHIQFVMIGNTGFSPTPKALLYCLDQIPEGWTWSVCALGRHELPMGAVAMTLGGHVRVGFEDNIYIRRGVLATSNAQL</sequence>
<reference evidence="5" key="1">
    <citation type="journal article" date="2014" name="Front. Microbiol.">
        <title>High frequency of phylogenetically diverse reductive dehalogenase-homologous genes in deep subseafloor sedimentary metagenomes.</title>
        <authorList>
            <person name="Kawai M."/>
            <person name="Futagami T."/>
            <person name="Toyoda A."/>
            <person name="Takaki Y."/>
            <person name="Nishi S."/>
            <person name="Hori S."/>
            <person name="Arai W."/>
            <person name="Tsubouchi T."/>
            <person name="Morono Y."/>
            <person name="Uchiyama I."/>
            <person name="Ito T."/>
            <person name="Fujiyama A."/>
            <person name="Inagaki F."/>
            <person name="Takami H."/>
        </authorList>
    </citation>
    <scope>NUCLEOTIDE SEQUENCE</scope>
    <source>
        <strain evidence="5">Expedition CK06-06</strain>
    </source>
</reference>
<dbReference type="EMBL" id="BARS01009083">
    <property type="protein sequence ID" value="GAF69621.1"/>
    <property type="molecule type" value="Genomic_DNA"/>
</dbReference>
<name>X0S314_9ZZZZ</name>
<comment type="caution">
    <text evidence="5">The sequence shown here is derived from an EMBL/GenBank/DDBJ whole genome shotgun (WGS) entry which is preliminary data.</text>
</comment>
<protein>
    <recommendedName>
        <fullName evidence="6">3-keto-5-aminohexanoate cleavage enzyme</fullName>
    </recommendedName>
</protein>
<evidence type="ECO:0000256" key="3">
    <source>
        <dbReference type="ARBA" id="ARBA00022723"/>
    </source>
</evidence>
<feature type="non-terminal residue" evidence="5">
    <location>
        <position position="253"/>
    </location>
</feature>
<dbReference type="InterPro" id="IPR008567">
    <property type="entry name" value="BKACE"/>
</dbReference>
<dbReference type="GO" id="GO:0043720">
    <property type="term" value="F:3-keto-5-aminohexanoate cleavage activity"/>
    <property type="evidence" value="ECO:0007669"/>
    <property type="project" value="InterPro"/>
</dbReference>
<evidence type="ECO:0000256" key="1">
    <source>
        <dbReference type="ARBA" id="ARBA00001947"/>
    </source>
</evidence>
<evidence type="ECO:0008006" key="6">
    <source>
        <dbReference type="Google" id="ProtNLM"/>
    </source>
</evidence>
<evidence type="ECO:0000256" key="2">
    <source>
        <dbReference type="ARBA" id="ARBA00022679"/>
    </source>
</evidence>
<accession>X0S314</accession>
<keyword evidence="4" id="KW-0862">Zinc</keyword>
<comment type="cofactor">
    <cofactor evidence="1">
        <name>Zn(2+)</name>
        <dbReference type="ChEBI" id="CHEBI:29105"/>
    </cofactor>
</comment>
<dbReference type="PANTHER" id="PTHR37418">
    <property type="entry name" value="3-KETO-5-AMINOHEXANOATE CLEAVAGE ENZYME-RELATED"/>
    <property type="match status" value="1"/>
</dbReference>
<evidence type="ECO:0000313" key="5">
    <source>
        <dbReference type="EMBL" id="GAF69621.1"/>
    </source>
</evidence>
<dbReference type="PANTHER" id="PTHR37418:SF2">
    <property type="entry name" value="3-KETO-5-AMINOHEXANOATE CLEAVAGE ENZYME"/>
    <property type="match status" value="1"/>
</dbReference>
<dbReference type="AlphaFoldDB" id="X0S314"/>
<dbReference type="Pfam" id="PF05853">
    <property type="entry name" value="BKACE"/>
    <property type="match status" value="1"/>
</dbReference>
<organism evidence="5">
    <name type="scientific">marine sediment metagenome</name>
    <dbReference type="NCBI Taxonomy" id="412755"/>
    <lineage>
        <taxon>unclassified sequences</taxon>
        <taxon>metagenomes</taxon>
        <taxon>ecological metagenomes</taxon>
    </lineage>
</organism>
<evidence type="ECO:0000256" key="4">
    <source>
        <dbReference type="ARBA" id="ARBA00022833"/>
    </source>
</evidence>
<keyword evidence="3" id="KW-0479">Metal-binding</keyword>
<dbReference type="Gene3D" id="3.20.20.70">
    <property type="entry name" value="Aldolase class I"/>
    <property type="match status" value="1"/>
</dbReference>
<dbReference type="GO" id="GO:0046872">
    <property type="term" value="F:metal ion binding"/>
    <property type="evidence" value="ECO:0007669"/>
    <property type="project" value="UniProtKB-KW"/>
</dbReference>